<dbReference type="Proteomes" id="UP000683360">
    <property type="component" value="Unassembled WGS sequence"/>
</dbReference>
<dbReference type="EMBL" id="CAJPWZ010002522">
    <property type="protein sequence ID" value="CAG2239514.1"/>
    <property type="molecule type" value="Genomic_DNA"/>
</dbReference>
<gene>
    <name evidence="2" type="ORF">MEDL_51875</name>
</gene>
<feature type="region of interest" description="Disordered" evidence="1">
    <location>
        <begin position="206"/>
        <end position="240"/>
    </location>
</feature>
<keyword evidence="3" id="KW-1185">Reference proteome</keyword>
<name>A0A8S3UAL3_MYTED</name>
<comment type="caution">
    <text evidence="2">The sequence shown here is derived from an EMBL/GenBank/DDBJ whole genome shotgun (WGS) entry which is preliminary data.</text>
</comment>
<sequence length="358" mass="40667">METKNDKEICKHYTIWSSMAVIQHSIKYLEIEGLLEKPDVQQSLKQIGVSLHCEKSSYQHKNDSTINTDNKSKVSGLPMNALSNNLRGTYSSSSLCSTRDSDIDCSQHPYEAKALTNSHSTKSVIKCSKPDFQNHPSTSGCTIYSKKAPCQDNRIDLQSIDERLEFSDSHTILYERSNEETHFQSSTPSCTTYSKRAPVEKKVVIYNTQMKEKTRPSSEERSDKRPRLHSGNESQASTSSITRCYGVTTPSSHCDSDIVDQCVNSTGYMEDSSDQISNRIALPDNIQDTDSSKDDIFGPEDEIPQHLEEIIDRYIIMSCDNLEENLEENFGEDLEHIDRLFGEDLEHIDRLLKLWETL</sequence>
<reference evidence="2" key="1">
    <citation type="submission" date="2021-03" db="EMBL/GenBank/DDBJ databases">
        <authorList>
            <person name="Bekaert M."/>
        </authorList>
    </citation>
    <scope>NUCLEOTIDE SEQUENCE</scope>
</reference>
<evidence type="ECO:0000313" key="2">
    <source>
        <dbReference type="EMBL" id="CAG2239514.1"/>
    </source>
</evidence>
<dbReference type="AlphaFoldDB" id="A0A8S3UAL3"/>
<feature type="compositionally biased region" description="Polar residues" evidence="1">
    <location>
        <begin position="231"/>
        <end position="240"/>
    </location>
</feature>
<proteinExistence type="predicted"/>
<protein>
    <submittedName>
        <fullName evidence="2">Uncharacterized protein</fullName>
    </submittedName>
</protein>
<accession>A0A8S3UAL3</accession>
<organism evidence="2 3">
    <name type="scientific">Mytilus edulis</name>
    <name type="common">Blue mussel</name>
    <dbReference type="NCBI Taxonomy" id="6550"/>
    <lineage>
        <taxon>Eukaryota</taxon>
        <taxon>Metazoa</taxon>
        <taxon>Spiralia</taxon>
        <taxon>Lophotrochozoa</taxon>
        <taxon>Mollusca</taxon>
        <taxon>Bivalvia</taxon>
        <taxon>Autobranchia</taxon>
        <taxon>Pteriomorphia</taxon>
        <taxon>Mytilida</taxon>
        <taxon>Mytiloidea</taxon>
        <taxon>Mytilidae</taxon>
        <taxon>Mytilinae</taxon>
        <taxon>Mytilus</taxon>
    </lineage>
</organism>
<dbReference type="OrthoDB" id="10436223at2759"/>
<evidence type="ECO:0000256" key="1">
    <source>
        <dbReference type="SAM" id="MobiDB-lite"/>
    </source>
</evidence>
<feature type="compositionally biased region" description="Basic and acidic residues" evidence="1">
    <location>
        <begin position="210"/>
        <end position="225"/>
    </location>
</feature>
<evidence type="ECO:0000313" key="3">
    <source>
        <dbReference type="Proteomes" id="UP000683360"/>
    </source>
</evidence>